<accession>A0ABX8C5D6</accession>
<feature type="transmembrane region" description="Helical" evidence="1">
    <location>
        <begin position="27"/>
        <end position="47"/>
    </location>
</feature>
<sequence>MLKSTAIGPPPTEWTFVGEHGSRRRRLAAIAASILVITAAVVIGASADRLLDPPTWVVAAVTGGACGLGAVWPLKMAGFIGPGAWRGERGPDK</sequence>
<keyword evidence="1" id="KW-0472">Membrane</keyword>
<protein>
    <submittedName>
        <fullName evidence="2">Uncharacterized protein</fullName>
    </submittedName>
</protein>
<organism evidence="2 3">
    <name type="scientific">Nocardiopsis akebiae</name>
    <dbReference type="NCBI Taxonomy" id="2831968"/>
    <lineage>
        <taxon>Bacteria</taxon>
        <taxon>Bacillati</taxon>
        <taxon>Actinomycetota</taxon>
        <taxon>Actinomycetes</taxon>
        <taxon>Streptosporangiales</taxon>
        <taxon>Nocardiopsidaceae</taxon>
        <taxon>Nocardiopsis</taxon>
    </lineage>
</organism>
<keyword evidence="1" id="KW-1133">Transmembrane helix</keyword>
<dbReference type="EMBL" id="CP074132">
    <property type="protein sequence ID" value="QUX29095.1"/>
    <property type="molecule type" value="Genomic_DNA"/>
</dbReference>
<dbReference type="Proteomes" id="UP000678016">
    <property type="component" value="Chromosome"/>
</dbReference>
<name>A0ABX8C5D6_9ACTN</name>
<keyword evidence="3" id="KW-1185">Reference proteome</keyword>
<reference evidence="3" key="1">
    <citation type="submission" date="2021-05" db="EMBL/GenBank/DDBJ databases">
        <title>Direct Submission.</title>
        <authorList>
            <person name="Li K."/>
            <person name="Gao J."/>
        </authorList>
    </citation>
    <scope>NUCLEOTIDE SEQUENCE [LARGE SCALE GENOMIC DNA]</scope>
    <source>
        <strain evidence="3">HDS12</strain>
    </source>
</reference>
<evidence type="ECO:0000313" key="2">
    <source>
        <dbReference type="EMBL" id="QUX29095.1"/>
    </source>
</evidence>
<dbReference type="RefSeq" id="WP_212641983.1">
    <property type="nucleotide sequence ID" value="NZ_CP074132.1"/>
</dbReference>
<proteinExistence type="predicted"/>
<evidence type="ECO:0000313" key="3">
    <source>
        <dbReference type="Proteomes" id="UP000678016"/>
    </source>
</evidence>
<evidence type="ECO:0000256" key="1">
    <source>
        <dbReference type="SAM" id="Phobius"/>
    </source>
</evidence>
<keyword evidence="1" id="KW-0812">Transmembrane</keyword>
<feature type="transmembrane region" description="Helical" evidence="1">
    <location>
        <begin position="53"/>
        <end position="72"/>
    </location>
</feature>
<gene>
    <name evidence="2" type="ORF">KGD83_00310</name>
</gene>